<evidence type="ECO:0000313" key="4">
    <source>
        <dbReference type="Proteomes" id="UP000000765"/>
    </source>
</evidence>
<keyword evidence="2" id="KW-0812">Transmembrane</keyword>
<proteinExistence type="predicted"/>
<reference evidence="3 4" key="1">
    <citation type="journal article" date="2007" name="Genome Res.">
        <title>Reductive evolution and niche adaptation inferred from the genome of Mycobacterium ulcerans, the causative agent of Buruli ulcer.</title>
        <authorList>
            <person name="Stinear T.P."/>
            <person name="Seemann T."/>
            <person name="Pidot S."/>
            <person name="Frigui W."/>
            <person name="Reysset G."/>
            <person name="Garnier T."/>
            <person name="Meurice G."/>
            <person name="Simon D."/>
            <person name="Bouchier C."/>
            <person name="Ma L."/>
            <person name="Tichit M."/>
            <person name="Porter J.L."/>
            <person name="Ryan J."/>
            <person name="Johnson P.D."/>
            <person name="Davies J.K."/>
            <person name="Jenkin G.A."/>
            <person name="Small P.L."/>
            <person name="Jones L.M."/>
            <person name="Tekaia F."/>
            <person name="Laval F."/>
            <person name="Daffe M."/>
            <person name="Parkhill J."/>
            <person name="Cole S.T."/>
        </authorList>
    </citation>
    <scope>NUCLEOTIDE SEQUENCE [LARGE SCALE GENOMIC DNA]</scope>
    <source>
        <strain evidence="3 4">Agy99</strain>
    </source>
</reference>
<accession>A0PMK1</accession>
<protein>
    <submittedName>
        <fullName evidence="3">Uncharacterized protein</fullName>
    </submittedName>
</protein>
<keyword evidence="2" id="KW-1133">Transmembrane helix</keyword>
<feature type="region of interest" description="Disordered" evidence="1">
    <location>
        <begin position="141"/>
        <end position="171"/>
    </location>
</feature>
<sequence length="220" mass="23400">MTRAGPAPHRRRHPTPHDSPTDHPTCQSQLTMMENGLTLRLSTTYDDHRVGGDLNTAMQPLGPSSSVSTTRAPLSQTPQPGKEWEMLRIRTLSAGVLCALGLSFAGVLVGPAIASAAPGNLGPIHPGGGQIHPGASLVHPGEGPLRPGEGPLRPGEGPLRPGEGPWRLGEGPWREGEGPWLEGEGQWRELSPQNHPIYHYGNDVTHPVWSAAHPVWALAP</sequence>
<evidence type="ECO:0000256" key="2">
    <source>
        <dbReference type="SAM" id="Phobius"/>
    </source>
</evidence>
<feature type="region of interest" description="Disordered" evidence="1">
    <location>
        <begin position="1"/>
        <end position="25"/>
    </location>
</feature>
<dbReference type="eggNOG" id="COG4932">
    <property type="taxonomic scope" value="Bacteria"/>
</dbReference>
<dbReference type="KEGG" id="mul:MUL_0948"/>
<dbReference type="Proteomes" id="UP000000765">
    <property type="component" value="Chromosome"/>
</dbReference>
<evidence type="ECO:0000313" key="3">
    <source>
        <dbReference type="EMBL" id="ABL03570.1"/>
    </source>
</evidence>
<feature type="transmembrane region" description="Helical" evidence="2">
    <location>
        <begin position="92"/>
        <end position="114"/>
    </location>
</feature>
<dbReference type="EMBL" id="CP000325">
    <property type="protein sequence ID" value="ABL03570.1"/>
    <property type="molecule type" value="Genomic_DNA"/>
</dbReference>
<feature type="compositionally biased region" description="Polar residues" evidence="1">
    <location>
        <begin position="57"/>
        <end position="79"/>
    </location>
</feature>
<evidence type="ECO:0000256" key="1">
    <source>
        <dbReference type="SAM" id="MobiDB-lite"/>
    </source>
</evidence>
<keyword evidence="2" id="KW-0472">Membrane</keyword>
<dbReference type="HOGENOM" id="CLU_1254802_0_0_11"/>
<dbReference type="AlphaFoldDB" id="A0PMK1"/>
<organism evidence="3 4">
    <name type="scientific">Mycobacterium ulcerans (strain Agy99)</name>
    <dbReference type="NCBI Taxonomy" id="362242"/>
    <lineage>
        <taxon>Bacteria</taxon>
        <taxon>Bacillati</taxon>
        <taxon>Actinomycetota</taxon>
        <taxon>Actinomycetes</taxon>
        <taxon>Mycobacteriales</taxon>
        <taxon>Mycobacteriaceae</taxon>
        <taxon>Mycobacterium</taxon>
        <taxon>Mycobacterium ulcerans group</taxon>
    </lineage>
</organism>
<name>A0PMK1_MYCUA</name>
<gene>
    <name evidence="3" type="ordered locus">MUL_0948</name>
</gene>
<feature type="region of interest" description="Disordered" evidence="1">
    <location>
        <begin position="57"/>
        <end position="80"/>
    </location>
</feature>